<dbReference type="SUPFAM" id="SSF51735">
    <property type="entry name" value="NAD(P)-binding Rossmann-fold domains"/>
    <property type="match status" value="1"/>
</dbReference>
<evidence type="ECO:0000313" key="2">
    <source>
        <dbReference type="EMBL" id="GAA0955561.1"/>
    </source>
</evidence>
<keyword evidence="3" id="KW-1185">Reference proteome</keyword>
<dbReference type="EMBL" id="BAAAHK010000017">
    <property type="protein sequence ID" value="GAA0955561.1"/>
    <property type="molecule type" value="Genomic_DNA"/>
</dbReference>
<name>A0ABN1RE49_9ACTN</name>
<dbReference type="Gene3D" id="3.40.50.720">
    <property type="entry name" value="NAD(P)-binding Rossmann-like Domain"/>
    <property type="match status" value="1"/>
</dbReference>
<evidence type="ECO:0000313" key="3">
    <source>
        <dbReference type="Proteomes" id="UP001500542"/>
    </source>
</evidence>
<dbReference type="Proteomes" id="UP001500542">
    <property type="component" value="Unassembled WGS sequence"/>
</dbReference>
<dbReference type="InterPro" id="IPR051604">
    <property type="entry name" value="Ergot_Alk_Oxidoreductase"/>
</dbReference>
<sequence length="251" mass="27146">MRTILVTGGTGTLGRPATAKLRAAGHDVRVLSRRRGPGLTTGDLTRGAGLQEALNGVDTVLHLATSQGRADVAQAQNLVEALRPSGVEHLIVISIVGVDRIPLPYYRYKLEMERLVEQSAIPYSLLRATQFHDLVDRVFSAQRFLPFLLAPSMRLQPIAVEDVATRLAELAAAQPAGRVADIGGPEQHSVRDLAAFWKQAAGSRRPIVPIRLPGKAFRAFADGLAMTGDTRYGQKTFADYLTDRFKAGAKG</sequence>
<organism evidence="2 3">
    <name type="scientific">Kribbella koreensis</name>
    <dbReference type="NCBI Taxonomy" id="57909"/>
    <lineage>
        <taxon>Bacteria</taxon>
        <taxon>Bacillati</taxon>
        <taxon>Actinomycetota</taxon>
        <taxon>Actinomycetes</taxon>
        <taxon>Propionibacteriales</taxon>
        <taxon>Kribbellaceae</taxon>
        <taxon>Kribbella</taxon>
    </lineage>
</organism>
<reference evidence="2 3" key="1">
    <citation type="journal article" date="2019" name="Int. J. Syst. Evol. Microbiol.">
        <title>The Global Catalogue of Microorganisms (GCM) 10K type strain sequencing project: providing services to taxonomists for standard genome sequencing and annotation.</title>
        <authorList>
            <consortium name="The Broad Institute Genomics Platform"/>
            <consortium name="The Broad Institute Genome Sequencing Center for Infectious Disease"/>
            <person name="Wu L."/>
            <person name="Ma J."/>
        </authorList>
    </citation>
    <scope>NUCLEOTIDE SEQUENCE [LARGE SCALE GENOMIC DNA]</scope>
    <source>
        <strain evidence="2 3">JCM 10977</strain>
    </source>
</reference>
<proteinExistence type="predicted"/>
<comment type="caution">
    <text evidence="2">The sequence shown here is derived from an EMBL/GenBank/DDBJ whole genome shotgun (WGS) entry which is preliminary data.</text>
</comment>
<protein>
    <submittedName>
        <fullName evidence="2">NAD(P)H-binding protein</fullName>
    </submittedName>
</protein>
<gene>
    <name evidence="2" type="ORF">GCM10009554_63460</name>
</gene>
<evidence type="ECO:0000259" key="1">
    <source>
        <dbReference type="Pfam" id="PF13460"/>
    </source>
</evidence>
<feature type="domain" description="NAD(P)-binding" evidence="1">
    <location>
        <begin position="8"/>
        <end position="133"/>
    </location>
</feature>
<accession>A0ABN1RE49</accession>
<dbReference type="InterPro" id="IPR016040">
    <property type="entry name" value="NAD(P)-bd_dom"/>
</dbReference>
<dbReference type="RefSeq" id="WP_343978594.1">
    <property type="nucleotide sequence ID" value="NZ_BAAAHK010000017.1"/>
</dbReference>
<dbReference type="InterPro" id="IPR036291">
    <property type="entry name" value="NAD(P)-bd_dom_sf"/>
</dbReference>
<dbReference type="PANTHER" id="PTHR43162">
    <property type="match status" value="1"/>
</dbReference>
<dbReference type="PANTHER" id="PTHR43162:SF1">
    <property type="entry name" value="PRESTALK A DIFFERENTIATION PROTEIN A"/>
    <property type="match status" value="1"/>
</dbReference>
<dbReference type="Pfam" id="PF13460">
    <property type="entry name" value="NAD_binding_10"/>
    <property type="match status" value="1"/>
</dbReference>